<organism evidence="2 3">
    <name type="scientific">Serendipita indica (strain DSM 11827)</name>
    <name type="common">Root endophyte fungus</name>
    <name type="synonym">Piriformospora indica</name>
    <dbReference type="NCBI Taxonomy" id="1109443"/>
    <lineage>
        <taxon>Eukaryota</taxon>
        <taxon>Fungi</taxon>
        <taxon>Dikarya</taxon>
        <taxon>Basidiomycota</taxon>
        <taxon>Agaricomycotina</taxon>
        <taxon>Agaricomycetes</taxon>
        <taxon>Sebacinales</taxon>
        <taxon>Serendipitaceae</taxon>
        <taxon>Serendipita</taxon>
    </lineage>
</organism>
<dbReference type="OrthoDB" id="5410040at2759"/>
<evidence type="ECO:0008006" key="4">
    <source>
        <dbReference type="Google" id="ProtNLM"/>
    </source>
</evidence>
<keyword evidence="1" id="KW-0732">Signal</keyword>
<dbReference type="GO" id="GO:0005739">
    <property type="term" value="C:mitochondrion"/>
    <property type="evidence" value="ECO:0007669"/>
    <property type="project" value="GOC"/>
</dbReference>
<dbReference type="InterPro" id="IPR031459">
    <property type="entry name" value="Coa2"/>
</dbReference>
<dbReference type="AlphaFoldDB" id="G4TDU8"/>
<comment type="caution">
    <text evidence="2">The sequence shown here is derived from an EMBL/GenBank/DDBJ whole genome shotgun (WGS) entry which is preliminary data.</text>
</comment>
<dbReference type="eggNOG" id="ENOG502SWP7">
    <property type="taxonomic scope" value="Eukaryota"/>
</dbReference>
<dbReference type="EMBL" id="CAFZ01000056">
    <property type="protein sequence ID" value="CCA69506.1"/>
    <property type="molecule type" value="Genomic_DNA"/>
</dbReference>
<dbReference type="HOGENOM" id="CLU_174998_0_0_1"/>
<accession>G4TDU8</accession>
<evidence type="ECO:0000313" key="3">
    <source>
        <dbReference type="Proteomes" id="UP000007148"/>
    </source>
</evidence>
<keyword evidence="3" id="KW-1185">Reference proteome</keyword>
<dbReference type="Proteomes" id="UP000007148">
    <property type="component" value="Unassembled WGS sequence"/>
</dbReference>
<dbReference type="GO" id="GO:0033617">
    <property type="term" value="P:mitochondrial respiratory chain complex IV assembly"/>
    <property type="evidence" value="ECO:0007669"/>
    <property type="project" value="InterPro"/>
</dbReference>
<proteinExistence type="predicted"/>
<dbReference type="Pfam" id="PF17051">
    <property type="entry name" value="COA2"/>
    <property type="match status" value="1"/>
</dbReference>
<gene>
    <name evidence="2" type="ORF">PIIN_03406</name>
</gene>
<reference evidence="2 3" key="1">
    <citation type="journal article" date="2011" name="PLoS Pathog.">
        <title>Endophytic Life Strategies Decoded by Genome and Transcriptome Analyses of the Mutualistic Root Symbiont Piriformospora indica.</title>
        <authorList>
            <person name="Zuccaro A."/>
            <person name="Lahrmann U."/>
            <person name="Guldener U."/>
            <person name="Langen G."/>
            <person name="Pfiffi S."/>
            <person name="Biedenkopf D."/>
            <person name="Wong P."/>
            <person name="Samans B."/>
            <person name="Grimm C."/>
            <person name="Basiewicz M."/>
            <person name="Murat C."/>
            <person name="Martin F."/>
            <person name="Kogel K.H."/>
        </authorList>
    </citation>
    <scope>NUCLEOTIDE SEQUENCE [LARGE SCALE GENOMIC DNA]</scope>
    <source>
        <strain evidence="2 3">DSM 11827</strain>
    </source>
</reference>
<evidence type="ECO:0000313" key="2">
    <source>
        <dbReference type="EMBL" id="CCA69506.1"/>
    </source>
</evidence>
<name>G4TDU8_SERID</name>
<feature type="chain" id="PRO_5003469019" description="Secreted protein" evidence="1">
    <location>
        <begin position="33"/>
        <end position="81"/>
    </location>
</feature>
<protein>
    <recommendedName>
        <fullName evidence="4">Secreted protein</fullName>
    </recommendedName>
</protein>
<sequence>MSQFRLTSRNRRTLVSVLFVATFFTSVATVSASDVLPCPARPRRQGLADSGQQEYERPTAVTIAQRPKRRWIEERIPPKPS</sequence>
<dbReference type="InParanoid" id="G4TDU8"/>
<feature type="signal peptide" evidence="1">
    <location>
        <begin position="1"/>
        <end position="32"/>
    </location>
</feature>
<evidence type="ECO:0000256" key="1">
    <source>
        <dbReference type="SAM" id="SignalP"/>
    </source>
</evidence>